<evidence type="ECO:0000313" key="2">
    <source>
        <dbReference type="EMBL" id="QDU21872.1"/>
    </source>
</evidence>
<protein>
    <submittedName>
        <fullName evidence="2">RyR domain protein</fullName>
    </submittedName>
</protein>
<proteinExistence type="predicted"/>
<keyword evidence="3" id="KW-1185">Reference proteome</keyword>
<dbReference type="KEGG" id="uli:ETAA1_38450"/>
<dbReference type="Proteomes" id="UP000319576">
    <property type="component" value="Chromosome"/>
</dbReference>
<dbReference type="OrthoDB" id="227202at2"/>
<dbReference type="RefSeq" id="WP_145241152.1">
    <property type="nucleotide sequence ID" value="NZ_CP036273.1"/>
</dbReference>
<dbReference type="Gene3D" id="6.20.350.10">
    <property type="match status" value="1"/>
</dbReference>
<sequence length="118" mass="13070">MAYSKEAVARVCHETLRAFCQTIGDKSLAPWEEAPEWQRASSLQAVEFGLRHPDATARDNHDAWVEAKRADGWRFGEVKDADLKTHPCLVSFDQLPPEQQAKDALIAAVVASLRGLLG</sequence>
<name>A0A517XWI9_9BACT</name>
<accession>A0A517XWI9</accession>
<dbReference type="InterPro" id="IPR003032">
    <property type="entry name" value="Ryanodine_rcpt"/>
</dbReference>
<organism evidence="2 3">
    <name type="scientific">Urbifossiella limnaea</name>
    <dbReference type="NCBI Taxonomy" id="2528023"/>
    <lineage>
        <taxon>Bacteria</taxon>
        <taxon>Pseudomonadati</taxon>
        <taxon>Planctomycetota</taxon>
        <taxon>Planctomycetia</taxon>
        <taxon>Gemmatales</taxon>
        <taxon>Gemmataceae</taxon>
        <taxon>Urbifossiella</taxon>
    </lineage>
</organism>
<reference evidence="2 3" key="1">
    <citation type="submission" date="2019-02" db="EMBL/GenBank/DDBJ databases">
        <title>Deep-cultivation of Planctomycetes and their phenomic and genomic characterization uncovers novel biology.</title>
        <authorList>
            <person name="Wiegand S."/>
            <person name="Jogler M."/>
            <person name="Boedeker C."/>
            <person name="Pinto D."/>
            <person name="Vollmers J."/>
            <person name="Rivas-Marin E."/>
            <person name="Kohn T."/>
            <person name="Peeters S.H."/>
            <person name="Heuer A."/>
            <person name="Rast P."/>
            <person name="Oberbeckmann S."/>
            <person name="Bunk B."/>
            <person name="Jeske O."/>
            <person name="Meyerdierks A."/>
            <person name="Storesund J.E."/>
            <person name="Kallscheuer N."/>
            <person name="Luecker S."/>
            <person name="Lage O.M."/>
            <person name="Pohl T."/>
            <person name="Merkel B.J."/>
            <person name="Hornburger P."/>
            <person name="Mueller R.-W."/>
            <person name="Bruemmer F."/>
            <person name="Labrenz M."/>
            <person name="Spormann A.M."/>
            <person name="Op den Camp H."/>
            <person name="Overmann J."/>
            <person name="Amann R."/>
            <person name="Jetten M.S.M."/>
            <person name="Mascher T."/>
            <person name="Medema M.H."/>
            <person name="Devos D.P."/>
            <person name="Kaster A.-K."/>
            <person name="Ovreas L."/>
            <person name="Rohde M."/>
            <person name="Galperin M.Y."/>
            <person name="Jogler C."/>
        </authorList>
    </citation>
    <scope>NUCLEOTIDE SEQUENCE [LARGE SCALE GENOMIC DNA]</scope>
    <source>
        <strain evidence="2 3">ETA_A1</strain>
    </source>
</reference>
<dbReference type="EMBL" id="CP036273">
    <property type="protein sequence ID" value="QDU21872.1"/>
    <property type="molecule type" value="Genomic_DNA"/>
</dbReference>
<dbReference type="AlphaFoldDB" id="A0A517XWI9"/>
<gene>
    <name evidence="2" type="ORF">ETAA1_38450</name>
</gene>
<evidence type="ECO:0000313" key="3">
    <source>
        <dbReference type="Proteomes" id="UP000319576"/>
    </source>
</evidence>
<dbReference type="Pfam" id="PF02026">
    <property type="entry name" value="RyR"/>
    <property type="match status" value="1"/>
</dbReference>
<evidence type="ECO:0000259" key="1">
    <source>
        <dbReference type="Pfam" id="PF02026"/>
    </source>
</evidence>
<feature type="domain" description="Ryanodine receptor Ryr" evidence="1">
    <location>
        <begin position="54"/>
        <end position="104"/>
    </location>
</feature>